<evidence type="ECO:0000256" key="4">
    <source>
        <dbReference type="ARBA" id="ARBA00023269"/>
    </source>
</evidence>
<evidence type="ECO:0000313" key="6">
    <source>
        <dbReference type="EMBL" id="PVH94421.1"/>
    </source>
</evidence>
<accession>A0A2V1D8P3</accession>
<dbReference type="OrthoDB" id="842664at2759"/>
<evidence type="ECO:0000259" key="5">
    <source>
        <dbReference type="Pfam" id="PF00125"/>
    </source>
</evidence>
<dbReference type="InterPro" id="IPR009072">
    <property type="entry name" value="Histone-fold"/>
</dbReference>
<evidence type="ECO:0000313" key="7">
    <source>
        <dbReference type="Proteomes" id="UP000244855"/>
    </source>
</evidence>
<keyword evidence="4" id="KW-0238">DNA-binding</keyword>
<dbReference type="InterPro" id="IPR007125">
    <property type="entry name" value="H2A/H2B/H3"/>
</dbReference>
<dbReference type="Pfam" id="PF00125">
    <property type="entry name" value="Histone"/>
    <property type="match status" value="1"/>
</dbReference>
<dbReference type="PANTHER" id="PTHR11426">
    <property type="entry name" value="HISTONE H3"/>
    <property type="match status" value="1"/>
</dbReference>
<dbReference type="PRINTS" id="PR00622">
    <property type="entry name" value="HISTONEH3"/>
</dbReference>
<dbReference type="EMBL" id="KZ805535">
    <property type="protein sequence ID" value="PVH94421.1"/>
    <property type="molecule type" value="Genomic_DNA"/>
</dbReference>
<feature type="non-terminal residue" evidence="6">
    <location>
        <position position="1"/>
    </location>
</feature>
<dbReference type="GO" id="GO:0000786">
    <property type="term" value="C:nucleosome"/>
    <property type="evidence" value="ECO:0007669"/>
    <property type="project" value="UniProtKB-KW"/>
</dbReference>
<name>A0A2V1D8P3_9PLEO</name>
<feature type="domain" description="Core Histone H2A/H2B/H3" evidence="5">
    <location>
        <begin position="1"/>
        <end position="58"/>
    </location>
</feature>
<organism evidence="6 7">
    <name type="scientific">Periconia macrospinosa</name>
    <dbReference type="NCBI Taxonomy" id="97972"/>
    <lineage>
        <taxon>Eukaryota</taxon>
        <taxon>Fungi</taxon>
        <taxon>Dikarya</taxon>
        <taxon>Ascomycota</taxon>
        <taxon>Pezizomycotina</taxon>
        <taxon>Dothideomycetes</taxon>
        <taxon>Pleosporomycetidae</taxon>
        <taxon>Pleosporales</taxon>
        <taxon>Massarineae</taxon>
        <taxon>Periconiaceae</taxon>
        <taxon>Periconia</taxon>
    </lineage>
</organism>
<dbReference type="InterPro" id="IPR000164">
    <property type="entry name" value="Histone_H3/CENP-A"/>
</dbReference>
<dbReference type="SUPFAM" id="SSF47113">
    <property type="entry name" value="Histone-fold"/>
    <property type="match status" value="1"/>
</dbReference>
<sequence length="60" mass="6885">RLCREIVQSDILSFGTSLNLLEVRFQRNAIEVLQEALEAFLVGYLEDCNINAIYAKRVII</sequence>
<evidence type="ECO:0000256" key="3">
    <source>
        <dbReference type="ARBA" id="ARBA00022454"/>
    </source>
</evidence>
<reference evidence="6 7" key="1">
    <citation type="journal article" date="2018" name="Sci. Rep.">
        <title>Comparative genomics provides insights into the lifestyle and reveals functional heterogeneity of dark septate endophytic fungi.</title>
        <authorList>
            <person name="Knapp D.G."/>
            <person name="Nemeth J.B."/>
            <person name="Barry K."/>
            <person name="Hainaut M."/>
            <person name="Henrissat B."/>
            <person name="Johnson J."/>
            <person name="Kuo A."/>
            <person name="Lim J.H.P."/>
            <person name="Lipzen A."/>
            <person name="Nolan M."/>
            <person name="Ohm R.A."/>
            <person name="Tamas L."/>
            <person name="Grigoriev I.V."/>
            <person name="Spatafora J.W."/>
            <person name="Nagy L.G."/>
            <person name="Kovacs G.M."/>
        </authorList>
    </citation>
    <scope>NUCLEOTIDE SEQUENCE [LARGE SCALE GENOMIC DNA]</scope>
    <source>
        <strain evidence="6 7">DSE2036</strain>
    </source>
</reference>
<dbReference type="GO" id="GO:0046982">
    <property type="term" value="F:protein heterodimerization activity"/>
    <property type="evidence" value="ECO:0007669"/>
    <property type="project" value="InterPro"/>
</dbReference>
<comment type="subcellular location">
    <subcellularLocation>
        <location evidence="1">Chromosome</location>
    </subcellularLocation>
</comment>
<dbReference type="STRING" id="97972.A0A2V1D8P3"/>
<protein>
    <recommendedName>
        <fullName evidence="5">Core Histone H2A/H2B/H3 domain-containing protein</fullName>
    </recommendedName>
</protein>
<keyword evidence="7" id="KW-1185">Reference proteome</keyword>
<dbReference type="Gene3D" id="1.10.20.10">
    <property type="entry name" value="Histone, subunit A"/>
    <property type="match status" value="1"/>
</dbReference>
<comment type="similarity">
    <text evidence="2">Belongs to the histone H3 family.</text>
</comment>
<dbReference type="GO" id="GO:0030527">
    <property type="term" value="F:structural constituent of chromatin"/>
    <property type="evidence" value="ECO:0007669"/>
    <property type="project" value="InterPro"/>
</dbReference>
<gene>
    <name evidence="6" type="ORF">DM02DRAFT_539450</name>
</gene>
<dbReference type="AlphaFoldDB" id="A0A2V1D8P3"/>
<proteinExistence type="inferred from homology"/>
<keyword evidence="4" id="KW-0544">Nucleosome core</keyword>
<dbReference type="Proteomes" id="UP000244855">
    <property type="component" value="Unassembled WGS sequence"/>
</dbReference>
<evidence type="ECO:0000256" key="2">
    <source>
        <dbReference type="ARBA" id="ARBA00010343"/>
    </source>
</evidence>
<evidence type="ECO:0000256" key="1">
    <source>
        <dbReference type="ARBA" id="ARBA00004286"/>
    </source>
</evidence>
<keyword evidence="3" id="KW-0158">Chromosome</keyword>
<dbReference type="GO" id="GO:0003677">
    <property type="term" value="F:DNA binding"/>
    <property type="evidence" value="ECO:0007669"/>
    <property type="project" value="InterPro"/>
</dbReference>